<keyword evidence="5 6" id="KW-0472">Membrane</keyword>
<sequence length="314" mass="33715">MKKKILKQLIIAVISALGLYLVLMIGLSTGIINSFWSGIITVCGINVILAVSLNLATGYLGQLTLGHAGFMAVGAYVSALLSIYLQLPFIVTVIIGSLAAALIGLLVGIPTLRLKGDYLCIITLAFNEIIRVIIVNLDITNGAKGLIGIPVETTFTSIYFVCALTIFIVYSIVHSRQGRAIISVREDDTASELSGINITYYKILAFVISAFFAGAAGALYSHYIGILVPRYFDYNKSVEVLVMVVLGGMGNLTGSIIAALALTIVPSLLISVSQYRMLIYAIVLIAAMLLKHSDAGIAFKEKFNTILNRKEEKA</sequence>
<evidence type="ECO:0000256" key="2">
    <source>
        <dbReference type="ARBA" id="ARBA00022475"/>
    </source>
</evidence>
<dbReference type="GO" id="GO:0015658">
    <property type="term" value="F:branched-chain amino acid transmembrane transporter activity"/>
    <property type="evidence" value="ECO:0007669"/>
    <property type="project" value="InterPro"/>
</dbReference>
<name>M2NFA8_9FIRM</name>
<proteinExistence type="predicted"/>
<dbReference type="OrthoDB" id="9789927at2"/>
<dbReference type="CDD" id="cd06581">
    <property type="entry name" value="TM_PBP1_LivM_like"/>
    <property type="match status" value="1"/>
</dbReference>
<dbReference type="InterPro" id="IPR001851">
    <property type="entry name" value="ABC_transp_permease"/>
</dbReference>
<dbReference type="PATRIC" id="fig|999415.3.peg.944"/>
<feature type="transmembrane region" description="Helical" evidence="6">
    <location>
        <begin position="240"/>
        <end position="265"/>
    </location>
</feature>
<evidence type="ECO:0000256" key="3">
    <source>
        <dbReference type="ARBA" id="ARBA00022692"/>
    </source>
</evidence>
<keyword evidence="3 6" id="KW-0812">Transmembrane</keyword>
<dbReference type="RefSeq" id="WP_004802537.1">
    <property type="nucleotide sequence ID" value="NZ_KB446647.1"/>
</dbReference>
<dbReference type="BioCyc" id="ECAT999415-HMP:GTTI-958-MONOMER"/>
<evidence type="ECO:0000313" key="7">
    <source>
        <dbReference type="EMBL" id="EMD16893.1"/>
    </source>
</evidence>
<dbReference type="eggNOG" id="COG4177">
    <property type="taxonomic scope" value="Bacteria"/>
</dbReference>
<dbReference type="Proteomes" id="UP000011758">
    <property type="component" value="Unassembled WGS sequence"/>
</dbReference>
<evidence type="ECO:0000256" key="1">
    <source>
        <dbReference type="ARBA" id="ARBA00004651"/>
    </source>
</evidence>
<dbReference type="PANTHER" id="PTHR30482:SF10">
    <property type="entry name" value="HIGH-AFFINITY BRANCHED-CHAIN AMINO ACID TRANSPORT PROTEIN BRAE"/>
    <property type="match status" value="1"/>
</dbReference>
<dbReference type="InterPro" id="IPR043428">
    <property type="entry name" value="LivM-like"/>
</dbReference>
<keyword evidence="4 6" id="KW-1133">Transmembrane helix</keyword>
<evidence type="ECO:0008006" key="9">
    <source>
        <dbReference type="Google" id="ProtNLM"/>
    </source>
</evidence>
<keyword evidence="8" id="KW-1185">Reference proteome</keyword>
<protein>
    <recommendedName>
        <fullName evidence="9">Branched-chain amino acid ABC transporter permease</fullName>
    </recommendedName>
</protein>
<dbReference type="EMBL" id="AGEJ01000013">
    <property type="protein sequence ID" value="EMD16893.1"/>
    <property type="molecule type" value="Genomic_DNA"/>
</dbReference>
<keyword evidence="2" id="KW-1003">Cell membrane</keyword>
<organism evidence="7 8">
    <name type="scientific">Eggerthia catenaformis OT 569 = DSM 20559</name>
    <dbReference type="NCBI Taxonomy" id="999415"/>
    <lineage>
        <taxon>Bacteria</taxon>
        <taxon>Bacillati</taxon>
        <taxon>Bacillota</taxon>
        <taxon>Erysipelotrichia</taxon>
        <taxon>Erysipelotrichales</taxon>
        <taxon>Coprobacillaceae</taxon>
        <taxon>Eggerthia</taxon>
    </lineage>
</organism>
<feature type="transmembrane region" description="Helical" evidence="6">
    <location>
        <begin position="277"/>
        <end position="299"/>
    </location>
</feature>
<evidence type="ECO:0000256" key="6">
    <source>
        <dbReference type="SAM" id="Phobius"/>
    </source>
</evidence>
<dbReference type="STRING" id="999415.HMPREF9943_00935"/>
<evidence type="ECO:0000313" key="8">
    <source>
        <dbReference type="Proteomes" id="UP000011758"/>
    </source>
</evidence>
<comment type="subcellular location">
    <subcellularLocation>
        <location evidence="1">Cell membrane</location>
        <topology evidence="1">Multi-pass membrane protein</topology>
    </subcellularLocation>
</comment>
<evidence type="ECO:0000256" key="4">
    <source>
        <dbReference type="ARBA" id="ARBA00022989"/>
    </source>
</evidence>
<evidence type="ECO:0000256" key="5">
    <source>
        <dbReference type="ARBA" id="ARBA00023136"/>
    </source>
</evidence>
<feature type="transmembrane region" description="Helical" evidence="6">
    <location>
        <begin position="9"/>
        <end position="29"/>
    </location>
</feature>
<gene>
    <name evidence="7" type="ORF">HMPREF9943_00935</name>
</gene>
<comment type="caution">
    <text evidence="7">The sequence shown here is derived from an EMBL/GenBank/DDBJ whole genome shotgun (WGS) entry which is preliminary data.</text>
</comment>
<dbReference type="Pfam" id="PF02653">
    <property type="entry name" value="BPD_transp_2"/>
    <property type="match status" value="1"/>
</dbReference>
<feature type="transmembrane region" description="Helical" evidence="6">
    <location>
        <begin position="154"/>
        <end position="173"/>
    </location>
</feature>
<accession>M2NFA8</accession>
<dbReference type="AlphaFoldDB" id="M2NFA8"/>
<feature type="transmembrane region" description="Helical" evidence="6">
    <location>
        <begin position="89"/>
        <end position="109"/>
    </location>
</feature>
<dbReference type="PANTHER" id="PTHR30482">
    <property type="entry name" value="HIGH-AFFINITY BRANCHED-CHAIN AMINO ACID TRANSPORT SYSTEM PERMEASE"/>
    <property type="match status" value="1"/>
</dbReference>
<dbReference type="GO" id="GO:0005886">
    <property type="term" value="C:plasma membrane"/>
    <property type="evidence" value="ECO:0007669"/>
    <property type="project" value="UniProtKB-SubCell"/>
</dbReference>
<feature type="transmembrane region" description="Helical" evidence="6">
    <location>
        <begin position="63"/>
        <end position="83"/>
    </location>
</feature>
<feature type="transmembrane region" description="Helical" evidence="6">
    <location>
        <begin position="203"/>
        <end position="228"/>
    </location>
</feature>
<reference evidence="7 8" key="1">
    <citation type="submission" date="2013-02" db="EMBL/GenBank/DDBJ databases">
        <title>The Genome Sequence of Lactobacillus catenaformis F0143.</title>
        <authorList>
            <consortium name="The Broad Institute Genome Sequencing Platform"/>
            <person name="Earl A."/>
            <person name="Ward D."/>
            <person name="Feldgarden M."/>
            <person name="Gevers D."/>
            <person name="Izard J."/>
            <person name="Blanton J.M."/>
            <person name="Mathney J."/>
            <person name="Dewhirst F.E."/>
            <person name="Young S.K."/>
            <person name="Zeng Q."/>
            <person name="Gargeya S."/>
            <person name="Fitzgerald M."/>
            <person name="Haas B."/>
            <person name="Abouelleil A."/>
            <person name="Alvarado L."/>
            <person name="Arachchi H.M."/>
            <person name="Berlin A."/>
            <person name="Chapman S.B."/>
            <person name="Gearin G."/>
            <person name="Goldberg J."/>
            <person name="Griggs A."/>
            <person name="Gujja S."/>
            <person name="Hansen M."/>
            <person name="Heiman D."/>
            <person name="Howarth C."/>
            <person name="Larimer J."/>
            <person name="Lui A."/>
            <person name="MacDonald P.J.P."/>
            <person name="McCowen C."/>
            <person name="Montmayeur A."/>
            <person name="Murphy C."/>
            <person name="Neiman D."/>
            <person name="Pearson M."/>
            <person name="Priest M."/>
            <person name="Roberts A."/>
            <person name="Saif S."/>
            <person name="Shea T."/>
            <person name="Sisk P."/>
            <person name="Stolte C."/>
            <person name="Sykes S."/>
            <person name="Wortman J."/>
            <person name="Nusbaum C."/>
            <person name="Birren B."/>
        </authorList>
    </citation>
    <scope>NUCLEOTIDE SEQUENCE [LARGE SCALE GENOMIC DNA]</scope>
    <source>
        <strain evidence="7 8">OT 569</strain>
    </source>
</reference>
<feature type="transmembrane region" description="Helical" evidence="6">
    <location>
        <begin position="35"/>
        <end position="56"/>
    </location>
</feature>
<feature type="transmembrane region" description="Helical" evidence="6">
    <location>
        <begin position="116"/>
        <end position="134"/>
    </location>
</feature>